<dbReference type="AlphaFoldDB" id="A0A517QS07"/>
<name>A0A517QS07_9PLAN</name>
<dbReference type="EMBL" id="CP036267">
    <property type="protein sequence ID" value="QDT34408.1"/>
    <property type="molecule type" value="Genomic_DNA"/>
</dbReference>
<feature type="transmembrane region" description="Helical" evidence="2">
    <location>
        <begin position="157"/>
        <end position="178"/>
    </location>
</feature>
<keyword evidence="2" id="KW-0472">Membrane</keyword>
<organism evidence="3 4">
    <name type="scientific">Thalassoglobus polymorphus</name>
    <dbReference type="NCBI Taxonomy" id="2527994"/>
    <lineage>
        <taxon>Bacteria</taxon>
        <taxon>Pseudomonadati</taxon>
        <taxon>Planctomycetota</taxon>
        <taxon>Planctomycetia</taxon>
        <taxon>Planctomycetales</taxon>
        <taxon>Planctomycetaceae</taxon>
        <taxon>Thalassoglobus</taxon>
    </lineage>
</organism>
<feature type="region of interest" description="Disordered" evidence="1">
    <location>
        <begin position="58"/>
        <end position="102"/>
    </location>
</feature>
<dbReference type="Proteomes" id="UP000315724">
    <property type="component" value="Chromosome"/>
</dbReference>
<keyword evidence="2" id="KW-1133">Transmembrane helix</keyword>
<feature type="compositionally biased region" description="Polar residues" evidence="1">
    <location>
        <begin position="64"/>
        <end position="95"/>
    </location>
</feature>
<feature type="transmembrane region" description="Helical" evidence="2">
    <location>
        <begin position="20"/>
        <end position="39"/>
    </location>
</feature>
<evidence type="ECO:0000256" key="2">
    <source>
        <dbReference type="SAM" id="Phobius"/>
    </source>
</evidence>
<sequence length="179" mass="19994">MTELRQIPYEMLPKRSDEPNPLVVLLVMLVIGGVGYGSYSAVKYIYVNFGSSVSEEDIVPEEGSGSSDIAQQNSHQPLQESNAPQAEQVQATRSEQLLDRTDREKAKREIAFSNGAMWWGDRILKSFVGMGVSLLAAMIGLGIFMNCMTGLHNSVPAVFALFMLFVIAVIWPWIYFFFF</sequence>
<dbReference type="KEGG" id="tpol:Mal48_36680"/>
<keyword evidence="4" id="KW-1185">Reference proteome</keyword>
<protein>
    <submittedName>
        <fullName evidence="3">Uncharacterized protein</fullName>
    </submittedName>
</protein>
<proteinExistence type="predicted"/>
<dbReference type="RefSeq" id="WP_145202312.1">
    <property type="nucleotide sequence ID" value="NZ_CP036267.1"/>
</dbReference>
<keyword evidence="2" id="KW-0812">Transmembrane</keyword>
<reference evidence="3 4" key="1">
    <citation type="submission" date="2019-02" db="EMBL/GenBank/DDBJ databases">
        <title>Deep-cultivation of Planctomycetes and their phenomic and genomic characterization uncovers novel biology.</title>
        <authorList>
            <person name="Wiegand S."/>
            <person name="Jogler M."/>
            <person name="Boedeker C."/>
            <person name="Pinto D."/>
            <person name="Vollmers J."/>
            <person name="Rivas-Marin E."/>
            <person name="Kohn T."/>
            <person name="Peeters S.H."/>
            <person name="Heuer A."/>
            <person name="Rast P."/>
            <person name="Oberbeckmann S."/>
            <person name="Bunk B."/>
            <person name="Jeske O."/>
            <person name="Meyerdierks A."/>
            <person name="Storesund J.E."/>
            <person name="Kallscheuer N."/>
            <person name="Luecker S."/>
            <person name="Lage O.M."/>
            <person name="Pohl T."/>
            <person name="Merkel B.J."/>
            <person name="Hornburger P."/>
            <person name="Mueller R.-W."/>
            <person name="Bruemmer F."/>
            <person name="Labrenz M."/>
            <person name="Spormann A.M."/>
            <person name="Op den Camp H."/>
            <person name="Overmann J."/>
            <person name="Amann R."/>
            <person name="Jetten M.S.M."/>
            <person name="Mascher T."/>
            <person name="Medema M.H."/>
            <person name="Devos D.P."/>
            <person name="Kaster A.-K."/>
            <person name="Ovreas L."/>
            <person name="Rohde M."/>
            <person name="Galperin M.Y."/>
            <person name="Jogler C."/>
        </authorList>
    </citation>
    <scope>NUCLEOTIDE SEQUENCE [LARGE SCALE GENOMIC DNA]</scope>
    <source>
        <strain evidence="3 4">Mal48</strain>
    </source>
</reference>
<evidence type="ECO:0000313" key="4">
    <source>
        <dbReference type="Proteomes" id="UP000315724"/>
    </source>
</evidence>
<evidence type="ECO:0000256" key="1">
    <source>
        <dbReference type="SAM" id="MobiDB-lite"/>
    </source>
</evidence>
<feature type="transmembrane region" description="Helical" evidence="2">
    <location>
        <begin position="127"/>
        <end position="145"/>
    </location>
</feature>
<evidence type="ECO:0000313" key="3">
    <source>
        <dbReference type="EMBL" id="QDT34408.1"/>
    </source>
</evidence>
<accession>A0A517QS07</accession>
<gene>
    <name evidence="3" type="ORF">Mal48_36680</name>
</gene>